<evidence type="ECO:0000256" key="6">
    <source>
        <dbReference type="ARBA" id="ARBA00022927"/>
    </source>
</evidence>
<feature type="transmembrane region" description="Helical" evidence="10">
    <location>
        <begin position="356"/>
        <end position="379"/>
    </location>
</feature>
<feature type="transmembrane region" description="Helical" evidence="10">
    <location>
        <begin position="109"/>
        <end position="131"/>
    </location>
</feature>
<sequence>MQESPAVCEDKQRDESPDDQHDPDSTCLTFRFWILATLYVILAAGCSQIFHFRANFVAISSFFVQFTTYPLGRWMAAWLPRRELCLLGLFRVSLNPGPFGRKEHMLINVAVNAGGIVASASDLIAVQQLYFGIRTSAFGALLLLLSTQLIGYGMAGYLRCFLVRPSAMIWPSALVQVSLYNTLHADNDASRNNSPTEKASVKQPPRYRFFVIAFVLVFLYHILPLTVMPVLTSLSVVCIALPRSPVAQLLGSGMRGLGLGTLSFDWAAVGSFAPMYTPWWAQVNFFLGSAAVLWVLAPLMWYFNIWDARLFPSVTVAQYDEGGGVFQLGRILNHDLTMDPAKLAAYSQLRMPTVFAVSYGATFLALAATITHVALYYGGQIMRQLRELWSSRRSNQSIDVPRPCEVPWSWFLAVFATAMGAAVSYCELYPARLPWWALMVSISLAALMALPIGVVQAVSNNRISISVLAELVCGYLYPGRPLANAMFKVYGTASLSQCMTLVGDMKLGRYMKVPPRQLFVAQLWGTVIGALVNYAALLWVLANKSDVLRGAARDPTQQWDARVTKVFYSSSVLWGAVGPSSVFGRDSPYRPLIWLFLVGLLLPIPFYLLHRRFPRSKWRLVNVPLLAAGAYAVPQSPANFLLSSFIVGFVSQVAVRRYFSIWWRRYNYVLSAALDTGSQLAGIVVFLAMSGVAFPIWWGNARPVTEHCNMSLLTGKA</sequence>
<dbReference type="InterPro" id="IPR004813">
    <property type="entry name" value="OPT"/>
</dbReference>
<feature type="transmembrane region" description="Helical" evidence="10">
    <location>
        <begin position="640"/>
        <end position="659"/>
    </location>
</feature>
<dbReference type="PANTHER" id="PTHR22601">
    <property type="entry name" value="ISP4 LIKE PROTEIN"/>
    <property type="match status" value="1"/>
</dbReference>
<feature type="transmembrane region" description="Helical" evidence="10">
    <location>
        <begin position="680"/>
        <end position="698"/>
    </location>
</feature>
<dbReference type="GO" id="GO:0035673">
    <property type="term" value="F:oligopeptide transmembrane transporter activity"/>
    <property type="evidence" value="ECO:0007669"/>
    <property type="project" value="InterPro"/>
</dbReference>
<dbReference type="NCBIfam" id="TIGR00728">
    <property type="entry name" value="OPT_sfam"/>
    <property type="match status" value="1"/>
</dbReference>
<feature type="transmembrane region" description="Helical" evidence="10">
    <location>
        <begin position="518"/>
        <end position="542"/>
    </location>
</feature>
<evidence type="ECO:0000256" key="7">
    <source>
        <dbReference type="ARBA" id="ARBA00022989"/>
    </source>
</evidence>
<keyword evidence="5" id="KW-0571">Peptide transport</keyword>
<reference evidence="12" key="1">
    <citation type="journal article" date="2018" name="Nat. Microbiol.">
        <title>Leveraging single-cell genomics to expand the fungal tree of life.</title>
        <authorList>
            <person name="Ahrendt S.R."/>
            <person name="Quandt C.A."/>
            <person name="Ciobanu D."/>
            <person name="Clum A."/>
            <person name="Salamov A."/>
            <person name="Andreopoulos B."/>
            <person name="Cheng J.F."/>
            <person name="Woyke T."/>
            <person name="Pelin A."/>
            <person name="Henrissat B."/>
            <person name="Reynolds N.K."/>
            <person name="Benny G.L."/>
            <person name="Smith M.E."/>
            <person name="James T.Y."/>
            <person name="Grigoriev I.V."/>
        </authorList>
    </citation>
    <scope>NUCLEOTIDE SEQUENCE [LARGE SCALE GENOMIC DNA]</scope>
    <source>
        <strain evidence="12">RSA 1356</strain>
    </source>
</reference>
<keyword evidence="4 10" id="KW-0812">Transmembrane</keyword>
<evidence type="ECO:0000256" key="5">
    <source>
        <dbReference type="ARBA" id="ARBA00022856"/>
    </source>
</evidence>
<dbReference type="Proteomes" id="UP000271241">
    <property type="component" value="Unassembled WGS sequence"/>
</dbReference>
<evidence type="ECO:0000256" key="3">
    <source>
        <dbReference type="ARBA" id="ARBA00022448"/>
    </source>
</evidence>
<feature type="compositionally biased region" description="Basic and acidic residues" evidence="9">
    <location>
        <begin position="8"/>
        <end position="23"/>
    </location>
</feature>
<feature type="transmembrane region" description="Helical" evidence="10">
    <location>
        <begin position="285"/>
        <end position="303"/>
    </location>
</feature>
<feature type="region of interest" description="Disordered" evidence="9">
    <location>
        <begin position="1"/>
        <end position="23"/>
    </location>
</feature>
<dbReference type="AlphaFoldDB" id="A0A4P9XW83"/>
<protein>
    <submittedName>
        <fullName evidence="11">OPT oligopeptide transporter protein-domain-containing protein</fullName>
    </submittedName>
</protein>
<organism evidence="11 12">
    <name type="scientific">Thamnocephalis sphaerospora</name>
    <dbReference type="NCBI Taxonomy" id="78915"/>
    <lineage>
        <taxon>Eukaryota</taxon>
        <taxon>Fungi</taxon>
        <taxon>Fungi incertae sedis</taxon>
        <taxon>Zoopagomycota</taxon>
        <taxon>Zoopagomycotina</taxon>
        <taxon>Zoopagomycetes</taxon>
        <taxon>Zoopagales</taxon>
        <taxon>Sigmoideomycetaceae</taxon>
        <taxon>Thamnocephalis</taxon>
    </lineage>
</organism>
<name>A0A4P9XW83_9FUNG</name>
<feature type="transmembrane region" description="Helical" evidence="10">
    <location>
        <begin position="592"/>
        <end position="609"/>
    </location>
</feature>
<proteinExistence type="inferred from homology"/>
<evidence type="ECO:0000256" key="2">
    <source>
        <dbReference type="ARBA" id="ARBA00008807"/>
    </source>
</evidence>
<dbReference type="GO" id="GO:0015031">
    <property type="term" value="P:protein transport"/>
    <property type="evidence" value="ECO:0007669"/>
    <property type="project" value="UniProtKB-KW"/>
</dbReference>
<feature type="transmembrane region" description="Helical" evidence="10">
    <location>
        <begin position="137"/>
        <end position="158"/>
    </location>
</feature>
<evidence type="ECO:0000256" key="10">
    <source>
        <dbReference type="SAM" id="Phobius"/>
    </source>
</evidence>
<comment type="subcellular location">
    <subcellularLocation>
        <location evidence="1">Membrane</location>
        <topology evidence="1">Multi-pass membrane protein</topology>
    </subcellularLocation>
</comment>
<keyword evidence="12" id="KW-1185">Reference proteome</keyword>
<keyword evidence="3" id="KW-0813">Transport</keyword>
<keyword evidence="6" id="KW-0653">Protein transport</keyword>
<evidence type="ECO:0000256" key="8">
    <source>
        <dbReference type="ARBA" id="ARBA00023136"/>
    </source>
</evidence>
<feature type="transmembrane region" description="Helical" evidence="10">
    <location>
        <begin position="400"/>
        <end position="423"/>
    </location>
</feature>
<accession>A0A4P9XW83</accession>
<dbReference type="OrthoDB" id="9986677at2759"/>
<evidence type="ECO:0000313" key="11">
    <source>
        <dbReference type="EMBL" id="RKP09680.1"/>
    </source>
</evidence>
<feature type="transmembrane region" description="Helical" evidence="10">
    <location>
        <begin position="254"/>
        <end position="273"/>
    </location>
</feature>
<keyword evidence="7 10" id="KW-1133">Transmembrane helix</keyword>
<dbReference type="EMBL" id="KZ992496">
    <property type="protein sequence ID" value="RKP09680.1"/>
    <property type="molecule type" value="Genomic_DNA"/>
</dbReference>
<feature type="transmembrane region" description="Helical" evidence="10">
    <location>
        <begin position="209"/>
        <end position="242"/>
    </location>
</feature>
<keyword evidence="8 10" id="KW-0472">Membrane</keyword>
<dbReference type="NCBIfam" id="TIGR00727">
    <property type="entry name" value="ISP4_OPT"/>
    <property type="match status" value="1"/>
</dbReference>
<dbReference type="Pfam" id="PF03169">
    <property type="entry name" value="OPT"/>
    <property type="match status" value="1"/>
</dbReference>
<comment type="similarity">
    <text evidence="2">Belongs to the oligopeptide OPT transporter family.</text>
</comment>
<feature type="transmembrane region" description="Helical" evidence="10">
    <location>
        <begin position="435"/>
        <end position="455"/>
    </location>
</feature>
<evidence type="ECO:0000256" key="1">
    <source>
        <dbReference type="ARBA" id="ARBA00004141"/>
    </source>
</evidence>
<evidence type="ECO:0000256" key="9">
    <source>
        <dbReference type="SAM" id="MobiDB-lite"/>
    </source>
</evidence>
<dbReference type="InterPro" id="IPR004648">
    <property type="entry name" value="Oligpept_transpt"/>
</dbReference>
<evidence type="ECO:0000256" key="4">
    <source>
        <dbReference type="ARBA" id="ARBA00022692"/>
    </source>
</evidence>
<dbReference type="GO" id="GO:0016020">
    <property type="term" value="C:membrane"/>
    <property type="evidence" value="ECO:0007669"/>
    <property type="project" value="UniProtKB-SubCell"/>
</dbReference>
<feature type="transmembrane region" description="Helical" evidence="10">
    <location>
        <begin position="30"/>
        <end position="50"/>
    </location>
</feature>
<gene>
    <name evidence="11" type="ORF">THASP1DRAFT_13955</name>
</gene>
<evidence type="ECO:0000313" key="12">
    <source>
        <dbReference type="Proteomes" id="UP000271241"/>
    </source>
</evidence>